<dbReference type="eggNOG" id="ENOG5032T9N">
    <property type="taxonomic scope" value="Bacteria"/>
</dbReference>
<feature type="compositionally biased region" description="Low complexity" evidence="1">
    <location>
        <begin position="85"/>
        <end position="97"/>
    </location>
</feature>
<dbReference type="EMBL" id="CP001715">
    <property type="protein sequence ID" value="ACV36878.1"/>
    <property type="molecule type" value="Genomic_DNA"/>
</dbReference>
<sequence>MEFRQCQACQAPFRPRPQIAEQRFCSAAACQRERRRRWQATRRQNDPDYRENQKRVQQAWAERHPDYWRNYRRQHPEYAERNRAQQRQRAQDKAAGQIAKMNASKVEMPLPSGTYRLSPVVDASLAKSDAWMVEITLITAACASP</sequence>
<dbReference type="STRING" id="522306.CAP2UW1_3621"/>
<proteinExistence type="predicted"/>
<accession>C7RK37</accession>
<protein>
    <submittedName>
        <fullName evidence="2">Uncharacterized protein</fullName>
    </submittedName>
</protein>
<evidence type="ECO:0000313" key="2">
    <source>
        <dbReference type="EMBL" id="ACV36878.1"/>
    </source>
</evidence>
<dbReference type="HOGENOM" id="CLU_1794785_0_0_4"/>
<gene>
    <name evidence="2" type="ordered locus">CAP2UW1_3621</name>
</gene>
<reference evidence="2" key="2">
    <citation type="submission" date="2009-09" db="EMBL/GenBank/DDBJ databases">
        <title>Complete sequence of chromosome of Candidatus Accumulibacter phosphatis clade IIA str. UW-1.</title>
        <authorList>
            <consortium name="US DOE Joint Genome Institute"/>
            <person name="Martin H.G."/>
            <person name="Ivanova N."/>
            <person name="Kunin V."/>
            <person name="Warnecke F."/>
            <person name="Barry K."/>
            <person name="He S."/>
            <person name="Salamov A."/>
            <person name="Szeto E."/>
            <person name="Dalin E."/>
            <person name="Pangilinan J.L."/>
            <person name="Lapidus A."/>
            <person name="Lowry S."/>
            <person name="Kyrpides N.C."/>
            <person name="McMahon K.D."/>
            <person name="Hugenholtz P."/>
        </authorList>
    </citation>
    <scope>NUCLEOTIDE SEQUENCE [LARGE SCALE GENOMIC DNA]</scope>
    <source>
        <strain evidence="2">UW-1</strain>
    </source>
</reference>
<dbReference type="KEGG" id="app:CAP2UW1_3621"/>
<name>C7RK37_ACCRE</name>
<dbReference type="AlphaFoldDB" id="C7RK37"/>
<dbReference type="OrthoDB" id="8563863at2"/>
<organism evidence="2">
    <name type="scientific">Accumulibacter regalis</name>
    <dbReference type="NCBI Taxonomy" id="522306"/>
    <lineage>
        <taxon>Bacteria</taxon>
        <taxon>Pseudomonadati</taxon>
        <taxon>Pseudomonadota</taxon>
        <taxon>Betaproteobacteria</taxon>
        <taxon>Candidatus Accumulibacter</taxon>
    </lineage>
</organism>
<feature type="region of interest" description="Disordered" evidence="1">
    <location>
        <begin position="75"/>
        <end position="99"/>
    </location>
</feature>
<evidence type="ECO:0000256" key="1">
    <source>
        <dbReference type="SAM" id="MobiDB-lite"/>
    </source>
</evidence>
<reference evidence="2" key="1">
    <citation type="submission" date="2009-08" db="EMBL/GenBank/DDBJ databases">
        <authorList>
            <consortium name="US DOE Joint Genome Institute"/>
            <person name="Lucas S."/>
            <person name="Copeland A."/>
            <person name="Lapidus A."/>
            <person name="Glavina del Rio T."/>
            <person name="Dalin E."/>
            <person name="Tice H."/>
            <person name="Bruce D."/>
            <person name="Barry K."/>
            <person name="Pitluck S."/>
            <person name="Lowry S."/>
            <person name="Larimer F."/>
            <person name="Land M."/>
            <person name="Hauser L."/>
            <person name="Kyrpides N."/>
            <person name="Ivanova N."/>
            <person name="McMahon K.D."/>
            <person name="Hugenholtz P."/>
        </authorList>
    </citation>
    <scope>NUCLEOTIDE SEQUENCE</scope>
    <source>
        <strain evidence="2">UW-1</strain>
    </source>
</reference>